<dbReference type="AlphaFoldDB" id="A0A813M6X9"/>
<keyword evidence="4" id="KW-0238">DNA-binding</keyword>
<comment type="caution">
    <text evidence="10">The sequence shown here is derived from an EMBL/GenBank/DDBJ whole genome shotgun (WGS) entry which is preliminary data.</text>
</comment>
<evidence type="ECO:0000256" key="7">
    <source>
        <dbReference type="SAM" id="MobiDB-lite"/>
    </source>
</evidence>
<evidence type="ECO:0000259" key="8">
    <source>
        <dbReference type="SMART" id="SM01267"/>
    </source>
</evidence>
<dbReference type="SMART" id="SM01267">
    <property type="entry name" value="LAG1_DNAbind"/>
    <property type="match status" value="1"/>
</dbReference>
<dbReference type="FunFam" id="2.80.10.50:FF:000003">
    <property type="entry name" value="recombining binding protein suppressor of hairless"/>
    <property type="match status" value="1"/>
</dbReference>
<evidence type="ECO:0000256" key="4">
    <source>
        <dbReference type="ARBA" id="ARBA00023125"/>
    </source>
</evidence>
<comment type="similarity">
    <text evidence="2">Belongs to the Su(H) family.</text>
</comment>
<dbReference type="SUPFAM" id="SSF81296">
    <property type="entry name" value="E set domains"/>
    <property type="match status" value="1"/>
</dbReference>
<dbReference type="InterPro" id="IPR014756">
    <property type="entry name" value="Ig_E-set"/>
</dbReference>
<sequence>MNTQISSNFSYLNINNPSPPNGNHQTEPSETTGNGKLTKEAMRRYLKERNDHTVIIFNAKVAQKSYGNEKRFFCPPPCVYLMGDGWKNKKNQMIKSGVSEEGTQIATMIGIGNSEREMQPLLLDSKFFGAAKTLFISDSDKRKHFSLSLKMFYANSKEIGIFNSKKIKVISKPSKKKQSIKNSDLCIASGTKIALFNRLRSQTISTRYLFVDNGNFIASGQQWGSFIIYLLDENAPESEDFSVRDGFIHYGSTIKLVCSITGMALPRLVIRKVDKSQVLLDADDPVSQLHKCCFFIKESNRMYLCLSQEKIIQFQSTVCPKEPNREMINDGACWTIISSDKAEYSWCEGMGPVEEPISPVPVVNYLRLNGNTEIAMLELVGENFTPNLRVWFGDIEAETAYRCSTSLVCTVPDVSLFKSNSIFSTSSQNSNTNNGCSISNKNIFQPTQVPVNLVRHDGIIFNTGLSFTYTPEPPSTDTYSAH</sequence>
<evidence type="ECO:0000256" key="6">
    <source>
        <dbReference type="ARBA" id="ARBA00023242"/>
    </source>
</evidence>
<keyword evidence="3" id="KW-0805">Transcription regulation</keyword>
<dbReference type="SUPFAM" id="SSF110217">
    <property type="entry name" value="DNA-binding protein LAG-1 (CSL)"/>
    <property type="match status" value="1"/>
</dbReference>
<dbReference type="Gene3D" id="2.60.40.1450">
    <property type="entry name" value="LAG1, DNA binding domain"/>
    <property type="match status" value="1"/>
</dbReference>
<dbReference type="EMBL" id="CAJNOC010000070">
    <property type="protein sequence ID" value="CAF0712051.1"/>
    <property type="molecule type" value="Genomic_DNA"/>
</dbReference>
<dbReference type="Gene3D" id="2.60.40.10">
    <property type="entry name" value="Immunoglobulins"/>
    <property type="match status" value="1"/>
</dbReference>
<feature type="domain" description="RBP-J/Cbf11/Cbf12 DNA binding" evidence="8">
    <location>
        <begin position="53"/>
        <end position="184"/>
    </location>
</feature>
<reference evidence="10" key="1">
    <citation type="submission" date="2021-02" db="EMBL/GenBank/DDBJ databases">
        <authorList>
            <person name="Nowell W R."/>
        </authorList>
    </citation>
    <scope>NUCLEOTIDE SEQUENCE</scope>
    <source>
        <strain evidence="10">Ploen Becks lab</strain>
    </source>
</reference>
<accession>A0A813M6X9</accession>
<evidence type="ECO:0000313" key="11">
    <source>
        <dbReference type="Proteomes" id="UP000663879"/>
    </source>
</evidence>
<proteinExistence type="inferred from homology"/>
<feature type="region of interest" description="Disordered" evidence="7">
    <location>
        <begin position="1"/>
        <end position="37"/>
    </location>
</feature>
<dbReference type="Proteomes" id="UP000663879">
    <property type="component" value="Unassembled WGS sequence"/>
</dbReference>
<evidence type="ECO:0000259" key="9">
    <source>
        <dbReference type="SMART" id="SM01268"/>
    </source>
</evidence>
<gene>
    <name evidence="10" type="ORF">OXX778_LOCUS1165</name>
</gene>
<feature type="domain" description="Beta-trefoil DNA-binding" evidence="9">
    <location>
        <begin position="185"/>
        <end position="334"/>
    </location>
</feature>
<evidence type="ECO:0000313" key="10">
    <source>
        <dbReference type="EMBL" id="CAF0712051.1"/>
    </source>
</evidence>
<dbReference type="InterPro" id="IPR015350">
    <property type="entry name" value="Beta-trefoil_DNA-bd_dom"/>
</dbReference>
<dbReference type="InterPro" id="IPR040159">
    <property type="entry name" value="CLS_fam"/>
</dbReference>
<dbReference type="Pfam" id="PF20144">
    <property type="entry name" value="TIG_SUH"/>
    <property type="match status" value="1"/>
</dbReference>
<evidence type="ECO:0000256" key="1">
    <source>
        <dbReference type="ARBA" id="ARBA00004123"/>
    </source>
</evidence>
<feature type="compositionally biased region" description="Polar residues" evidence="7">
    <location>
        <begin position="1"/>
        <end position="35"/>
    </location>
</feature>
<keyword evidence="6" id="KW-0539">Nucleus</keyword>
<protein>
    <recommendedName>
        <fullName evidence="12">RBPJ</fullName>
    </recommendedName>
</protein>
<dbReference type="Gene3D" id="2.80.10.50">
    <property type="match status" value="1"/>
</dbReference>
<evidence type="ECO:0000256" key="5">
    <source>
        <dbReference type="ARBA" id="ARBA00023163"/>
    </source>
</evidence>
<organism evidence="10 11">
    <name type="scientific">Brachionus calyciflorus</name>
    <dbReference type="NCBI Taxonomy" id="104777"/>
    <lineage>
        <taxon>Eukaryota</taxon>
        <taxon>Metazoa</taxon>
        <taxon>Spiralia</taxon>
        <taxon>Gnathifera</taxon>
        <taxon>Rotifera</taxon>
        <taxon>Eurotatoria</taxon>
        <taxon>Monogononta</taxon>
        <taxon>Pseudotrocha</taxon>
        <taxon>Ploima</taxon>
        <taxon>Brachionidae</taxon>
        <taxon>Brachionus</taxon>
    </lineage>
</organism>
<dbReference type="GO" id="GO:0000978">
    <property type="term" value="F:RNA polymerase II cis-regulatory region sequence-specific DNA binding"/>
    <property type="evidence" value="ECO:0007669"/>
    <property type="project" value="InterPro"/>
</dbReference>
<dbReference type="GO" id="GO:0005634">
    <property type="term" value="C:nucleus"/>
    <property type="evidence" value="ECO:0007669"/>
    <property type="project" value="UniProtKB-SubCell"/>
</dbReference>
<keyword evidence="5" id="KW-0804">Transcription</keyword>
<dbReference type="SMART" id="SM01268">
    <property type="entry name" value="BTD"/>
    <property type="match status" value="1"/>
</dbReference>
<dbReference type="InterPro" id="IPR013783">
    <property type="entry name" value="Ig-like_fold"/>
</dbReference>
<keyword evidence="11" id="KW-1185">Reference proteome</keyword>
<dbReference type="OrthoDB" id="5600360at2759"/>
<evidence type="ECO:0008006" key="12">
    <source>
        <dbReference type="Google" id="ProtNLM"/>
    </source>
</evidence>
<dbReference type="InterPro" id="IPR015351">
    <property type="entry name" value="RBP-J/Cbf11/Cbf12_DNA-bd"/>
</dbReference>
<dbReference type="Pfam" id="PF09271">
    <property type="entry name" value="LAG1-DNAbind"/>
    <property type="match status" value="1"/>
</dbReference>
<evidence type="ECO:0000256" key="2">
    <source>
        <dbReference type="ARBA" id="ARBA00009704"/>
    </source>
</evidence>
<dbReference type="InterPro" id="IPR036358">
    <property type="entry name" value="BTD_sf"/>
</dbReference>
<dbReference type="InterPro" id="IPR038007">
    <property type="entry name" value="RBP-Jkappa_IPT"/>
</dbReference>
<comment type="subcellular location">
    <subcellularLocation>
        <location evidence="1">Nucleus</location>
    </subcellularLocation>
</comment>
<dbReference type="GO" id="GO:0001228">
    <property type="term" value="F:DNA-binding transcription activator activity, RNA polymerase II-specific"/>
    <property type="evidence" value="ECO:0007669"/>
    <property type="project" value="InterPro"/>
</dbReference>
<dbReference type="Pfam" id="PF09270">
    <property type="entry name" value="BTD"/>
    <property type="match status" value="1"/>
</dbReference>
<dbReference type="SUPFAM" id="SSF49417">
    <property type="entry name" value="p53-like transcription factors"/>
    <property type="match status" value="1"/>
</dbReference>
<name>A0A813M6X9_9BILA</name>
<dbReference type="InterPro" id="IPR037095">
    <property type="entry name" value="RBP-J/Cbf11_DNA-bd_sf"/>
</dbReference>
<dbReference type="FunFam" id="2.60.40.1450:FF:000001">
    <property type="entry name" value="Recombining binding protein suppressor of hairless"/>
    <property type="match status" value="1"/>
</dbReference>
<evidence type="ECO:0000256" key="3">
    <source>
        <dbReference type="ARBA" id="ARBA00023015"/>
    </source>
</evidence>
<dbReference type="InterPro" id="IPR008967">
    <property type="entry name" value="p53-like_TF_DNA-bd_sf"/>
</dbReference>
<dbReference type="PANTHER" id="PTHR10665">
    <property type="entry name" value="RECOMBINING BINDING PROTEIN SUPPRESSOR OF HAIRLESS"/>
    <property type="match status" value="1"/>
</dbReference>